<evidence type="ECO:0000313" key="2">
    <source>
        <dbReference type="Proteomes" id="UP001153555"/>
    </source>
</evidence>
<organism evidence="1 2">
    <name type="scientific">Striga hermonthica</name>
    <name type="common">Purple witchweed</name>
    <name type="synonym">Buchnera hermonthica</name>
    <dbReference type="NCBI Taxonomy" id="68872"/>
    <lineage>
        <taxon>Eukaryota</taxon>
        <taxon>Viridiplantae</taxon>
        <taxon>Streptophyta</taxon>
        <taxon>Embryophyta</taxon>
        <taxon>Tracheophyta</taxon>
        <taxon>Spermatophyta</taxon>
        <taxon>Magnoliopsida</taxon>
        <taxon>eudicotyledons</taxon>
        <taxon>Gunneridae</taxon>
        <taxon>Pentapetalae</taxon>
        <taxon>asterids</taxon>
        <taxon>lamiids</taxon>
        <taxon>Lamiales</taxon>
        <taxon>Orobanchaceae</taxon>
        <taxon>Buchnereae</taxon>
        <taxon>Striga</taxon>
    </lineage>
</organism>
<name>A0A9N7NRM2_STRHE</name>
<keyword evidence="2" id="KW-1185">Reference proteome</keyword>
<dbReference type="Proteomes" id="UP001153555">
    <property type="component" value="Unassembled WGS sequence"/>
</dbReference>
<sequence>MRMEFYLRSLLRLGIRGWESLEVSFQLLEKLERGEKGINIVSYVNMDDGDDIYMQSWTGTIIGQHNVNHLDVAHELIDTVISTAEEKQAVYISITCNQ</sequence>
<gene>
    <name evidence="1" type="ORF">SHERM_02783</name>
</gene>
<reference evidence="1" key="1">
    <citation type="submission" date="2019-12" db="EMBL/GenBank/DDBJ databases">
        <authorList>
            <person name="Scholes J."/>
        </authorList>
    </citation>
    <scope>NUCLEOTIDE SEQUENCE</scope>
</reference>
<evidence type="ECO:0000313" key="1">
    <source>
        <dbReference type="EMBL" id="CAA0834978.1"/>
    </source>
</evidence>
<dbReference type="OrthoDB" id="1726300at2759"/>
<accession>A0A9N7NRM2</accession>
<proteinExistence type="predicted"/>
<protein>
    <submittedName>
        <fullName evidence="1">Ubiquitin-conjugating enzyme E2 variant 1D</fullName>
    </submittedName>
</protein>
<comment type="caution">
    <text evidence="1">The sequence shown here is derived from an EMBL/GenBank/DDBJ whole genome shotgun (WGS) entry which is preliminary data.</text>
</comment>
<dbReference type="EMBL" id="CACSLK010028053">
    <property type="protein sequence ID" value="CAA0834978.1"/>
    <property type="molecule type" value="Genomic_DNA"/>
</dbReference>
<dbReference type="AlphaFoldDB" id="A0A9N7NRM2"/>